<evidence type="ECO:0000313" key="2">
    <source>
        <dbReference type="Proteomes" id="UP000654257"/>
    </source>
</evidence>
<evidence type="ECO:0000313" key="1">
    <source>
        <dbReference type="EMBL" id="GGG28231.1"/>
    </source>
</evidence>
<dbReference type="Proteomes" id="UP000654257">
    <property type="component" value="Unassembled WGS sequence"/>
</dbReference>
<dbReference type="EMBL" id="BMCU01000007">
    <property type="protein sequence ID" value="GGG28231.1"/>
    <property type="molecule type" value="Genomic_DNA"/>
</dbReference>
<evidence type="ECO:0008006" key="3">
    <source>
        <dbReference type="Google" id="ProtNLM"/>
    </source>
</evidence>
<accession>A0A917G8F3</accession>
<dbReference type="AlphaFoldDB" id="A0A917G8F3"/>
<keyword evidence="2" id="KW-1185">Reference proteome</keyword>
<name>A0A917G8F3_9NOCA</name>
<organism evidence="1 2">
    <name type="scientific">Rhodococcoides trifolii</name>
    <dbReference type="NCBI Taxonomy" id="908250"/>
    <lineage>
        <taxon>Bacteria</taxon>
        <taxon>Bacillati</taxon>
        <taxon>Actinomycetota</taxon>
        <taxon>Actinomycetes</taxon>
        <taxon>Mycobacteriales</taxon>
        <taxon>Nocardiaceae</taxon>
        <taxon>Rhodococcoides</taxon>
    </lineage>
</organism>
<comment type="caution">
    <text evidence="1">The sequence shown here is derived from an EMBL/GenBank/DDBJ whole genome shotgun (WGS) entry which is preliminary data.</text>
</comment>
<proteinExistence type="predicted"/>
<gene>
    <name evidence="1" type="ORF">GCM10007304_47570</name>
</gene>
<protein>
    <recommendedName>
        <fullName evidence="3">DUF1839 family protein</fullName>
    </recommendedName>
</protein>
<dbReference type="InterPro" id="IPR014989">
    <property type="entry name" value="DUF1839"/>
</dbReference>
<dbReference type="Pfam" id="PF08893">
    <property type="entry name" value="DUF1839"/>
    <property type="match status" value="1"/>
</dbReference>
<reference evidence="1" key="2">
    <citation type="submission" date="2020-09" db="EMBL/GenBank/DDBJ databases">
        <authorList>
            <person name="Sun Q."/>
            <person name="Sedlacek I."/>
        </authorList>
    </citation>
    <scope>NUCLEOTIDE SEQUENCE</scope>
    <source>
        <strain evidence="1">CCM 7905</strain>
    </source>
</reference>
<reference evidence="1" key="1">
    <citation type="journal article" date="2014" name="Int. J. Syst. Evol. Microbiol.">
        <title>Complete genome sequence of Corynebacterium casei LMG S-19264T (=DSM 44701T), isolated from a smear-ripened cheese.</title>
        <authorList>
            <consortium name="US DOE Joint Genome Institute (JGI-PGF)"/>
            <person name="Walter F."/>
            <person name="Albersmeier A."/>
            <person name="Kalinowski J."/>
            <person name="Ruckert C."/>
        </authorList>
    </citation>
    <scope>NUCLEOTIDE SEQUENCE</scope>
    <source>
        <strain evidence="1">CCM 7905</strain>
    </source>
</reference>
<sequence length="334" mass="36983">MTSIQLAEDRGDHVPLVRQPSLHHFEPHPIHRSERIWSETNCYVDLWIEVLHALGADPIPATAFVFSAEFDGRQWDFVKFQPEDLRILYGIDVAEQNIWKPFAEQVAENLDDGIMSTVEVDGFYLPDTEGTSYRNEHTKTTIVPLVLDTAGERMEYFHNSGYYGLAGDDFRGALAIGRDDPTALPPYIERIRIDRDRLGRGATDGDIDLDVIRSHVRRGPSANPVAQLGERIRKDVDWVRQAGPDQFHLWSFGTLRQCGASAELAADLAAYLDARGVRGAAAAQESFRQVATGAKSVQFKMARAARGRAVSVDDSLDSMASAWAAGMAVITSAV</sequence>